<feature type="region of interest" description="Disordered" evidence="1">
    <location>
        <begin position="1"/>
        <end position="22"/>
    </location>
</feature>
<keyword evidence="3" id="KW-1185">Reference proteome</keyword>
<dbReference type="Proteomes" id="UP000294257">
    <property type="component" value="Unassembled WGS sequence"/>
</dbReference>
<gene>
    <name evidence="2" type="ORF">EV193_102804</name>
</gene>
<comment type="caution">
    <text evidence="2">The sequence shown here is derived from an EMBL/GenBank/DDBJ whole genome shotgun (WGS) entry which is preliminary data.</text>
</comment>
<accession>A0A4V2EU98</accession>
<dbReference type="EMBL" id="SGWQ01000002">
    <property type="protein sequence ID" value="RZS43823.1"/>
    <property type="molecule type" value="Genomic_DNA"/>
</dbReference>
<sequence length="63" mass="6771">MTSAEHLIAGAGNSELAKAREREHAHNVVQRNKALRTVAGCAVDVEDFQGLVAMLGLDREPSE</sequence>
<reference evidence="2 3" key="1">
    <citation type="submission" date="2019-02" db="EMBL/GenBank/DDBJ databases">
        <title>Genomic Encyclopedia of Type Strains, Phase IV (KMG-IV): sequencing the most valuable type-strain genomes for metagenomic binning, comparative biology and taxonomic classification.</title>
        <authorList>
            <person name="Goeker M."/>
        </authorList>
    </citation>
    <scope>NUCLEOTIDE SEQUENCE [LARGE SCALE GENOMIC DNA]</scope>
    <source>
        <strain evidence="2 3">DSM 101727</strain>
    </source>
</reference>
<organism evidence="2 3">
    <name type="scientific">Herbihabitans rhizosphaerae</name>
    <dbReference type="NCBI Taxonomy" id="1872711"/>
    <lineage>
        <taxon>Bacteria</taxon>
        <taxon>Bacillati</taxon>
        <taxon>Actinomycetota</taxon>
        <taxon>Actinomycetes</taxon>
        <taxon>Pseudonocardiales</taxon>
        <taxon>Pseudonocardiaceae</taxon>
        <taxon>Herbihabitans</taxon>
    </lineage>
</organism>
<evidence type="ECO:0000313" key="3">
    <source>
        <dbReference type="Proteomes" id="UP000294257"/>
    </source>
</evidence>
<dbReference type="AlphaFoldDB" id="A0A4V2EU98"/>
<evidence type="ECO:0000313" key="2">
    <source>
        <dbReference type="EMBL" id="RZS43823.1"/>
    </source>
</evidence>
<evidence type="ECO:0000256" key="1">
    <source>
        <dbReference type="SAM" id="MobiDB-lite"/>
    </source>
</evidence>
<proteinExistence type="predicted"/>
<dbReference type="RefSeq" id="WP_130343603.1">
    <property type="nucleotide sequence ID" value="NZ_SGWQ01000002.1"/>
</dbReference>
<name>A0A4V2EU98_9PSEU</name>
<protein>
    <submittedName>
        <fullName evidence="2">Uncharacterized protein</fullName>
    </submittedName>
</protein>